<evidence type="ECO:0000313" key="9">
    <source>
        <dbReference type="Proteomes" id="UP000019384"/>
    </source>
</evidence>
<evidence type="ECO:0000256" key="2">
    <source>
        <dbReference type="ARBA" id="ARBA00022692"/>
    </source>
</evidence>
<evidence type="ECO:0000256" key="5">
    <source>
        <dbReference type="SAM" id="MobiDB-lite"/>
    </source>
</evidence>
<dbReference type="PANTHER" id="PTHR16950">
    <property type="entry name" value="ZINC TRANSPORTER SLC39A7 HISTIDINE-RICH MEMBRANE PROTEIN KE4"/>
    <property type="match status" value="1"/>
</dbReference>
<name>W6MK93_9ASCO</name>
<dbReference type="InterPro" id="IPR003689">
    <property type="entry name" value="ZIP"/>
</dbReference>
<feature type="region of interest" description="Disordered" evidence="5">
    <location>
        <begin position="189"/>
        <end position="228"/>
    </location>
</feature>
<sequence length="424" mass="46296">MRFTHLLALAAILGVSHSHGFFKPKESRPQADLYYENGVINLESLGDQLAQCDVVKKLNTVSDHEHHSTFKIKADKLYEYVFPFSEAGNALLATAYISGPPNFILALIPADIDVYSLSMLVSFAIGGLLGDVFLHLLPQTFFGEKIEEGYSFILVDEKRNCILGLFIFFGFLVFFIIDKSLRILEHTGEEGEGNSHSHSHSHSAAVTPVEAVPKETSKRRKGKGSKSLSKTEKVAAIVDQPVIANPNASVKTSAYLNLISDFCHNITDGLAISASFYISRSVGCTTTLAVFFHEIPHEIGDFALLIQGGFTKWQAMGFQFVTAIGAFLGTAIGIGIQEFSKDLNVATKLENAYAGLFGTTVEIGDLTLPFTAGGFLYIATVGVIPEVLELEKGSSRSVEIIRGFFQLFWLGVGISIMFAIAWFE</sequence>
<evidence type="ECO:0000256" key="1">
    <source>
        <dbReference type="ARBA" id="ARBA00004141"/>
    </source>
</evidence>
<protein>
    <recommendedName>
        <fullName evidence="10">Zinc transporter YKE4</fullName>
    </recommendedName>
</protein>
<comment type="subcellular location">
    <subcellularLocation>
        <location evidence="1">Membrane</location>
        <topology evidence="1">Multi-pass membrane protein</topology>
    </subcellularLocation>
</comment>
<evidence type="ECO:0000256" key="3">
    <source>
        <dbReference type="ARBA" id="ARBA00022989"/>
    </source>
</evidence>
<feature type="transmembrane region" description="Helical" evidence="6">
    <location>
        <begin position="115"/>
        <end position="137"/>
    </location>
</feature>
<dbReference type="Proteomes" id="UP000019384">
    <property type="component" value="Unassembled WGS sequence"/>
</dbReference>
<proteinExistence type="predicted"/>
<reference evidence="8" key="1">
    <citation type="submission" date="2013-12" db="EMBL/GenBank/DDBJ databases">
        <authorList>
            <person name="Genoscope - CEA"/>
        </authorList>
    </citation>
    <scope>NUCLEOTIDE SEQUENCE</scope>
    <source>
        <strain evidence="8">CBS 1993</strain>
    </source>
</reference>
<dbReference type="AlphaFoldDB" id="W6MK93"/>
<keyword evidence="2 6" id="KW-0812">Transmembrane</keyword>
<feature type="transmembrane region" description="Helical" evidence="6">
    <location>
        <begin position="315"/>
        <end position="336"/>
    </location>
</feature>
<dbReference type="HOGENOM" id="CLU_015114_0_0_1"/>
<feature type="transmembrane region" description="Helical" evidence="6">
    <location>
        <begin position="157"/>
        <end position="177"/>
    </location>
</feature>
<evidence type="ECO:0000256" key="7">
    <source>
        <dbReference type="SAM" id="SignalP"/>
    </source>
</evidence>
<evidence type="ECO:0000313" key="8">
    <source>
        <dbReference type="EMBL" id="CDK25032.1"/>
    </source>
</evidence>
<reference evidence="8" key="2">
    <citation type="submission" date="2014-02" db="EMBL/GenBank/DDBJ databases">
        <title>Complete DNA sequence of /Kuraishia capsulata/ illustrates novel genomic features among budding yeasts (/Saccharomycotina/).</title>
        <authorList>
            <person name="Morales L."/>
            <person name="Noel B."/>
            <person name="Porcel B."/>
            <person name="Marcet-Houben M."/>
            <person name="Hullo M-F."/>
            <person name="Sacerdot C."/>
            <person name="Tekaia F."/>
            <person name="Leh-Louis V."/>
            <person name="Despons L."/>
            <person name="Khanna V."/>
            <person name="Aury J-M."/>
            <person name="Barbe V."/>
            <person name="Couloux A."/>
            <person name="Labadie K."/>
            <person name="Pelletier E."/>
            <person name="Souciet J-L."/>
            <person name="Boekhout T."/>
            <person name="Gabaldon T."/>
            <person name="Wincker P."/>
            <person name="Dujon B."/>
        </authorList>
    </citation>
    <scope>NUCLEOTIDE SEQUENCE</scope>
    <source>
        <strain evidence="8">CBS 1993</strain>
    </source>
</reference>
<dbReference type="GO" id="GO:0005385">
    <property type="term" value="F:zinc ion transmembrane transporter activity"/>
    <property type="evidence" value="ECO:0007669"/>
    <property type="project" value="TreeGrafter"/>
</dbReference>
<keyword evidence="4 6" id="KW-0472">Membrane</keyword>
<evidence type="ECO:0008006" key="10">
    <source>
        <dbReference type="Google" id="ProtNLM"/>
    </source>
</evidence>
<dbReference type="GeneID" id="34518435"/>
<dbReference type="GO" id="GO:0016020">
    <property type="term" value="C:membrane"/>
    <property type="evidence" value="ECO:0007669"/>
    <property type="project" value="UniProtKB-SubCell"/>
</dbReference>
<keyword evidence="3 6" id="KW-1133">Transmembrane helix</keyword>
<feature type="signal peptide" evidence="7">
    <location>
        <begin position="1"/>
        <end position="18"/>
    </location>
</feature>
<feature type="chain" id="PRO_5004878436" description="Zinc transporter YKE4" evidence="7">
    <location>
        <begin position="19"/>
        <end position="424"/>
    </location>
</feature>
<feature type="transmembrane region" description="Helical" evidence="6">
    <location>
        <begin position="366"/>
        <end position="388"/>
    </location>
</feature>
<dbReference type="OrthoDB" id="200954at2759"/>
<evidence type="ECO:0000256" key="6">
    <source>
        <dbReference type="SAM" id="Phobius"/>
    </source>
</evidence>
<feature type="transmembrane region" description="Helical" evidence="6">
    <location>
        <begin position="400"/>
        <end position="423"/>
    </location>
</feature>
<dbReference type="PANTHER" id="PTHR16950:SF16">
    <property type="entry name" value="ZINC TRANSPORTER ZIP13"/>
    <property type="match status" value="1"/>
</dbReference>
<keyword evidence="9" id="KW-1185">Reference proteome</keyword>
<accession>W6MK93</accession>
<dbReference type="Pfam" id="PF02535">
    <property type="entry name" value="Zip"/>
    <property type="match status" value="1"/>
</dbReference>
<dbReference type="STRING" id="1382522.W6MK93"/>
<gene>
    <name evidence="8" type="ORF">KUCA_T00000999001</name>
</gene>
<evidence type="ECO:0000256" key="4">
    <source>
        <dbReference type="ARBA" id="ARBA00023136"/>
    </source>
</evidence>
<keyword evidence="7" id="KW-0732">Signal</keyword>
<dbReference type="GO" id="GO:0006882">
    <property type="term" value="P:intracellular zinc ion homeostasis"/>
    <property type="evidence" value="ECO:0007669"/>
    <property type="project" value="TreeGrafter"/>
</dbReference>
<dbReference type="EMBL" id="HG793125">
    <property type="protein sequence ID" value="CDK25032.1"/>
    <property type="molecule type" value="Genomic_DNA"/>
</dbReference>
<organism evidence="8 9">
    <name type="scientific">Kuraishia capsulata CBS 1993</name>
    <dbReference type="NCBI Taxonomy" id="1382522"/>
    <lineage>
        <taxon>Eukaryota</taxon>
        <taxon>Fungi</taxon>
        <taxon>Dikarya</taxon>
        <taxon>Ascomycota</taxon>
        <taxon>Saccharomycotina</taxon>
        <taxon>Pichiomycetes</taxon>
        <taxon>Pichiales</taxon>
        <taxon>Pichiaceae</taxon>
        <taxon>Kuraishia</taxon>
    </lineage>
</organism>
<dbReference type="RefSeq" id="XP_022457047.1">
    <property type="nucleotide sequence ID" value="XM_022605594.1"/>
</dbReference>